<evidence type="ECO:0000313" key="3">
    <source>
        <dbReference type="Proteomes" id="UP000095751"/>
    </source>
</evidence>
<evidence type="ECO:0000256" key="1">
    <source>
        <dbReference type="SAM" id="MobiDB-lite"/>
    </source>
</evidence>
<keyword evidence="3" id="KW-1185">Reference proteome</keyword>
<name>A0A1E7FCR4_9STRA</name>
<organism evidence="2 3">
    <name type="scientific">Fragilariopsis cylindrus CCMP1102</name>
    <dbReference type="NCBI Taxonomy" id="635003"/>
    <lineage>
        <taxon>Eukaryota</taxon>
        <taxon>Sar</taxon>
        <taxon>Stramenopiles</taxon>
        <taxon>Ochrophyta</taxon>
        <taxon>Bacillariophyta</taxon>
        <taxon>Bacillariophyceae</taxon>
        <taxon>Bacillariophycidae</taxon>
        <taxon>Bacillariales</taxon>
        <taxon>Bacillariaceae</taxon>
        <taxon>Fragilariopsis</taxon>
    </lineage>
</organism>
<dbReference type="KEGG" id="fcy:FRACYDRAFT_218452"/>
<protein>
    <submittedName>
        <fullName evidence="2">Uncharacterized protein</fullName>
    </submittedName>
</protein>
<reference evidence="2 3" key="1">
    <citation type="submission" date="2016-09" db="EMBL/GenBank/DDBJ databases">
        <title>Extensive genetic diversity and differential bi-allelic expression allows diatom success in the polar Southern Ocean.</title>
        <authorList>
            <consortium name="DOE Joint Genome Institute"/>
            <person name="Mock T."/>
            <person name="Otillar R.P."/>
            <person name="Strauss J."/>
            <person name="Dupont C."/>
            <person name="Frickenhaus S."/>
            <person name="Maumus F."/>
            <person name="Mcmullan M."/>
            <person name="Sanges R."/>
            <person name="Schmutz J."/>
            <person name="Toseland A."/>
            <person name="Valas R."/>
            <person name="Veluchamy A."/>
            <person name="Ward B.J."/>
            <person name="Allen A."/>
            <person name="Barry K."/>
            <person name="Falciatore A."/>
            <person name="Ferrante M."/>
            <person name="Fortunato A.E."/>
            <person name="Gloeckner G."/>
            <person name="Gruber A."/>
            <person name="Hipkin R."/>
            <person name="Janech M."/>
            <person name="Kroth P."/>
            <person name="Leese F."/>
            <person name="Lindquist E."/>
            <person name="Lyon B.R."/>
            <person name="Martin J."/>
            <person name="Mayer C."/>
            <person name="Parker M."/>
            <person name="Quesneville H."/>
            <person name="Raymond J."/>
            <person name="Uhlig C."/>
            <person name="Valentin K.U."/>
            <person name="Worden A.Z."/>
            <person name="Armbrust E.V."/>
            <person name="Bowler C."/>
            <person name="Green B."/>
            <person name="Moulton V."/>
            <person name="Van Oosterhout C."/>
            <person name="Grigoriev I."/>
        </authorList>
    </citation>
    <scope>NUCLEOTIDE SEQUENCE [LARGE SCALE GENOMIC DNA]</scope>
    <source>
        <strain evidence="2 3">CCMP1102</strain>
    </source>
</reference>
<dbReference type="EMBL" id="KV784359">
    <property type="protein sequence ID" value="OEU15845.1"/>
    <property type="molecule type" value="Genomic_DNA"/>
</dbReference>
<feature type="non-terminal residue" evidence="2">
    <location>
        <position position="88"/>
    </location>
</feature>
<dbReference type="InParanoid" id="A0A1E7FCR4"/>
<proteinExistence type="predicted"/>
<evidence type="ECO:0000313" key="2">
    <source>
        <dbReference type="EMBL" id="OEU15845.1"/>
    </source>
</evidence>
<sequence length="88" mass="9621">MTNNDINNNNNNNNNHIYGGGLQRDGLVKTNLFDPAELEEEQDMIVTILTPHRITGNVLDMLDVSQLVALGVPYGIAAHLSNSIAHLI</sequence>
<dbReference type="AlphaFoldDB" id="A0A1E7FCR4"/>
<feature type="compositionally biased region" description="Low complexity" evidence="1">
    <location>
        <begin position="1"/>
        <end position="15"/>
    </location>
</feature>
<dbReference type="Proteomes" id="UP000095751">
    <property type="component" value="Unassembled WGS sequence"/>
</dbReference>
<accession>A0A1E7FCR4</accession>
<gene>
    <name evidence="2" type="ORF">FRACYDRAFT_218452</name>
</gene>
<feature type="region of interest" description="Disordered" evidence="1">
    <location>
        <begin position="1"/>
        <end position="20"/>
    </location>
</feature>